<evidence type="ECO:0000313" key="3">
    <source>
        <dbReference type="Proteomes" id="UP000095149"/>
    </source>
</evidence>
<dbReference type="Proteomes" id="UP000095149">
    <property type="component" value="Unassembled WGS sequence"/>
</dbReference>
<evidence type="ECO:0000313" key="2">
    <source>
        <dbReference type="EMBL" id="ODN98146.1"/>
    </source>
</evidence>
<feature type="region of interest" description="Disordered" evidence="1">
    <location>
        <begin position="492"/>
        <end position="544"/>
    </location>
</feature>
<feature type="compositionally biased region" description="Low complexity" evidence="1">
    <location>
        <begin position="742"/>
        <end position="771"/>
    </location>
</feature>
<feature type="compositionally biased region" description="Basic residues" evidence="1">
    <location>
        <begin position="609"/>
        <end position="620"/>
    </location>
</feature>
<name>A0A1E3JDG6_9TREE</name>
<accession>A0A1E3JDG6</accession>
<feature type="region of interest" description="Disordered" evidence="1">
    <location>
        <begin position="65"/>
        <end position="91"/>
    </location>
</feature>
<evidence type="ECO:0000256" key="1">
    <source>
        <dbReference type="SAM" id="MobiDB-lite"/>
    </source>
</evidence>
<dbReference type="AlphaFoldDB" id="A0A1E3JDG6"/>
<feature type="region of interest" description="Disordered" evidence="1">
    <location>
        <begin position="592"/>
        <end position="788"/>
    </location>
</feature>
<feature type="region of interest" description="Disordered" evidence="1">
    <location>
        <begin position="245"/>
        <end position="354"/>
    </location>
</feature>
<feature type="compositionally biased region" description="Basic and acidic residues" evidence="1">
    <location>
        <begin position="592"/>
        <end position="608"/>
    </location>
</feature>
<feature type="compositionally biased region" description="Polar residues" evidence="1">
    <location>
        <begin position="701"/>
        <end position="714"/>
    </location>
</feature>
<reference evidence="2 3" key="1">
    <citation type="submission" date="2016-06" db="EMBL/GenBank/DDBJ databases">
        <title>Evolution of pathogenesis and genome organization in the Tremellales.</title>
        <authorList>
            <person name="Cuomo C."/>
            <person name="Litvintseva A."/>
            <person name="Heitman J."/>
            <person name="Chen Y."/>
            <person name="Sun S."/>
            <person name="Springer D."/>
            <person name="Dromer F."/>
            <person name="Young S."/>
            <person name="Zeng Q."/>
            <person name="Chapman S."/>
            <person name="Gujja S."/>
            <person name="Saif S."/>
            <person name="Birren B."/>
        </authorList>
    </citation>
    <scope>NUCLEOTIDE SEQUENCE [LARGE SCALE GENOMIC DNA]</scope>
    <source>
        <strain evidence="2 3">CBS 6273</strain>
    </source>
</reference>
<feature type="compositionally biased region" description="Low complexity" evidence="1">
    <location>
        <begin position="514"/>
        <end position="532"/>
    </location>
</feature>
<dbReference type="EMBL" id="MEKH01000013">
    <property type="protein sequence ID" value="ODN98146.1"/>
    <property type="molecule type" value="Genomic_DNA"/>
</dbReference>
<gene>
    <name evidence="2" type="ORF">I350_07789</name>
</gene>
<feature type="compositionally biased region" description="Basic and acidic residues" evidence="1">
    <location>
        <begin position="655"/>
        <end position="665"/>
    </location>
</feature>
<feature type="compositionally biased region" description="Basic and acidic residues" evidence="1">
    <location>
        <begin position="257"/>
        <end position="273"/>
    </location>
</feature>
<feature type="compositionally biased region" description="Acidic residues" evidence="1">
    <location>
        <begin position="680"/>
        <end position="692"/>
    </location>
</feature>
<feature type="compositionally biased region" description="Acidic residues" evidence="1">
    <location>
        <begin position="731"/>
        <end position="740"/>
    </location>
</feature>
<organism evidence="2 3">
    <name type="scientific">Cryptococcus amylolentus CBS 6273</name>
    <dbReference type="NCBI Taxonomy" id="1296118"/>
    <lineage>
        <taxon>Eukaryota</taxon>
        <taxon>Fungi</taxon>
        <taxon>Dikarya</taxon>
        <taxon>Basidiomycota</taxon>
        <taxon>Agaricomycotina</taxon>
        <taxon>Tremellomycetes</taxon>
        <taxon>Tremellales</taxon>
        <taxon>Cryptococcaceae</taxon>
        <taxon>Cryptococcus</taxon>
    </lineage>
</organism>
<proteinExistence type="predicted"/>
<feature type="compositionally biased region" description="Low complexity" evidence="1">
    <location>
        <begin position="715"/>
        <end position="730"/>
    </location>
</feature>
<sequence>MAASRMALARALIEYDNDSDDDDTQHATRKDWRQSAIFIPYHKAQQEARRQKILSQPAPVLPSPLEATFTGDKTPTAAAPLPLPAPQQAGDEQDIADVRDWGLPSHLVSAKSDLPPRQRVVSQLVPHPVPPHIRAQSQYASEHFHDDPQRTTHGDRRVSLDQYSTGQDLERRERSGTLVGRPYSAMGLQDSMRPEVRDRRISDPVMIPLPSSPSPATALLPPPSLSLGFDTGLGEEEEVIEDGRPNPFAVAAPRPEMGSRFDPKVLQEQRRSSIDSTRSIVAPRPLSLALTLDGNQPPSSDHLRQSSDLSSRRSTDLPHLSRPSLDSYHSSPILDFPHGEEYDEIPTPEAFGRPLMPSRYAPSAVTRMNRTSLRPTILVMPSPLADAPSVGYEPKTRDGFVLGEKPLPADAKTQGRRPGIPLSLSQRTFRSSLMIDGRREDPEWIGGAEEDGEIGVERRDTSEAFVEKKAGKLYGRSLMDELEARKNNMKGRSRTFMGDSRPAMMSRSSMHIDSGSLSPTSPSSSTSKRPGSFRPGGRQPLLRMNSNENIYALEAPDMNSRENKSQSVFGVDYIWEREMVKLRQLQEQEARLQKANQEEKRRKEEAEGKKKKKRKSRAKSKLSEEWSRENWEKVDDPARQEPPVEPLQETASFRESIKERDDKSYIAEGSVAGSPTPEEPVVEEDSDSDDSEANVPLSKLANKSASLRSPSVQNASGSASIIQSSASASVVEDDDSDEDVPLSRLVHHSPSVSSSSSQLRPLTTTEPLRLPFGSPTPSKSYSEEYGAEEDDLPLAIRQAQSKGLKPPTRAEVVEDDLPLGYKHADVVQRQMQKRNFSGLSGMSGMGGPGSTFGAPQMGMGSPYNSMWGMPQMPMGQMPLGMPYGQPMGYGMGMGMPPMGMMGQMGQMSMPNLAGPGMMGGEGHEGPAANIDSWRHEVPLGVGSARSGEGSV</sequence>
<dbReference type="OrthoDB" id="2564267at2759"/>
<feature type="compositionally biased region" description="Basic and acidic residues" evidence="1">
    <location>
        <begin position="301"/>
        <end position="316"/>
    </location>
</feature>
<feature type="compositionally biased region" description="Basic and acidic residues" evidence="1">
    <location>
        <begin position="621"/>
        <end position="639"/>
    </location>
</feature>
<comment type="caution">
    <text evidence="2">The sequence shown here is derived from an EMBL/GenBank/DDBJ whole genome shotgun (WGS) entry which is preliminary data.</text>
</comment>
<protein>
    <submittedName>
        <fullName evidence="2">Uncharacterized protein</fullName>
    </submittedName>
</protein>